<dbReference type="PANTHER" id="PTHR47953:SF19">
    <property type="entry name" value="OS06G0641600 PROTEIN"/>
    <property type="match status" value="1"/>
</dbReference>
<dbReference type="FunFam" id="1.10.630.10:FF:000126">
    <property type="entry name" value="Predicted protein"/>
    <property type="match status" value="1"/>
</dbReference>
<evidence type="ECO:0000256" key="7">
    <source>
        <dbReference type="ARBA" id="ARBA00022989"/>
    </source>
</evidence>
<dbReference type="GO" id="GO:0004497">
    <property type="term" value="F:monooxygenase activity"/>
    <property type="evidence" value="ECO:0007669"/>
    <property type="project" value="UniProtKB-KW"/>
</dbReference>
<dbReference type="PROSITE" id="PS00086">
    <property type="entry name" value="CYTOCHROME_P450"/>
    <property type="match status" value="1"/>
</dbReference>
<dbReference type="Pfam" id="PF00067">
    <property type="entry name" value="p450"/>
    <property type="match status" value="1"/>
</dbReference>
<sequence length="316" mass="36315">MGDRLIDRDTLLSYITKAHQYTQTPTMADLFPSSRLACALSHKMGKMDMYIDSLFEFMGSIISARRPDKKTQRDEANQEDITSVLLRIQKEGNLQFTLTLGTIKALLFDFLVAGTDTVSTIIDWAMAELMRNPLVMSRAQSEVRRAFMEQMKVTEEGLKKLSYLHWVIKETLRLYAPGPLLIPRESQETCRVMGYDVPKGTIVLVNAWAISRDPEYWDEPETFKPERFESDTRDFRGHDFEFTPFGAGRRMCPGMSFALASVELPLANLLFHFDWNLPDVVDANELDMVEAMGFMCRRKAELWLKPIVRVPFSSEN</sequence>
<dbReference type="GO" id="GO:0005506">
    <property type="term" value="F:iron ion binding"/>
    <property type="evidence" value="ECO:0007669"/>
    <property type="project" value="InterPro"/>
</dbReference>
<dbReference type="InterPro" id="IPR001128">
    <property type="entry name" value="Cyt_P450"/>
</dbReference>
<protein>
    <recommendedName>
        <fullName evidence="16">Cytochrome P450</fullName>
    </recommendedName>
</protein>
<evidence type="ECO:0000256" key="5">
    <source>
        <dbReference type="ARBA" id="ARBA00022692"/>
    </source>
</evidence>
<dbReference type="PRINTS" id="PR00385">
    <property type="entry name" value="P450"/>
</dbReference>
<evidence type="ECO:0000256" key="6">
    <source>
        <dbReference type="ARBA" id="ARBA00022723"/>
    </source>
</evidence>
<evidence type="ECO:0000313" key="15">
    <source>
        <dbReference type="Proteomes" id="UP000636709"/>
    </source>
</evidence>
<dbReference type="InterPro" id="IPR002401">
    <property type="entry name" value="Cyt_P450_E_grp-I"/>
</dbReference>
<dbReference type="GO" id="GO:0020037">
    <property type="term" value="F:heme binding"/>
    <property type="evidence" value="ECO:0007669"/>
    <property type="project" value="InterPro"/>
</dbReference>
<evidence type="ECO:0000256" key="10">
    <source>
        <dbReference type="ARBA" id="ARBA00023033"/>
    </source>
</evidence>
<evidence type="ECO:0000256" key="11">
    <source>
        <dbReference type="ARBA" id="ARBA00023136"/>
    </source>
</evidence>
<proteinExistence type="inferred from homology"/>
<evidence type="ECO:0000313" key="14">
    <source>
        <dbReference type="EMBL" id="KAF8779239.1"/>
    </source>
</evidence>
<evidence type="ECO:0000256" key="12">
    <source>
        <dbReference type="PIRSR" id="PIRSR602401-1"/>
    </source>
</evidence>
<dbReference type="EMBL" id="JACEFO010000186">
    <property type="protein sequence ID" value="KAF8779239.1"/>
    <property type="molecule type" value="Genomic_DNA"/>
</dbReference>
<dbReference type="OrthoDB" id="755778at2759"/>
<evidence type="ECO:0000256" key="2">
    <source>
        <dbReference type="ARBA" id="ARBA00004167"/>
    </source>
</evidence>
<dbReference type="InterPro" id="IPR017972">
    <property type="entry name" value="Cyt_P450_CS"/>
</dbReference>
<evidence type="ECO:0000256" key="1">
    <source>
        <dbReference type="ARBA" id="ARBA00001971"/>
    </source>
</evidence>
<comment type="similarity">
    <text evidence="3 13">Belongs to the cytochrome P450 family.</text>
</comment>
<reference evidence="14" key="1">
    <citation type="submission" date="2020-07" db="EMBL/GenBank/DDBJ databases">
        <title>Genome sequence and genetic diversity analysis of an under-domesticated orphan crop, white fonio (Digitaria exilis).</title>
        <authorList>
            <person name="Bennetzen J.L."/>
            <person name="Chen S."/>
            <person name="Ma X."/>
            <person name="Wang X."/>
            <person name="Yssel A.E.J."/>
            <person name="Chaluvadi S.R."/>
            <person name="Johnson M."/>
            <person name="Gangashetty P."/>
            <person name="Hamidou F."/>
            <person name="Sanogo M.D."/>
            <person name="Zwaenepoel A."/>
            <person name="Wallace J."/>
            <person name="Van De Peer Y."/>
            <person name="Van Deynze A."/>
        </authorList>
    </citation>
    <scope>NUCLEOTIDE SEQUENCE</scope>
    <source>
        <tissue evidence="14">Leaves</tissue>
    </source>
</reference>
<keyword evidence="9 12" id="KW-0408">Iron</keyword>
<keyword evidence="8 13" id="KW-0560">Oxidoreductase</keyword>
<evidence type="ECO:0000256" key="3">
    <source>
        <dbReference type="ARBA" id="ARBA00010617"/>
    </source>
</evidence>
<evidence type="ECO:0000256" key="13">
    <source>
        <dbReference type="RuleBase" id="RU000461"/>
    </source>
</evidence>
<evidence type="ECO:0000256" key="8">
    <source>
        <dbReference type="ARBA" id="ARBA00023002"/>
    </source>
</evidence>
<dbReference type="SUPFAM" id="SSF48264">
    <property type="entry name" value="Cytochrome P450"/>
    <property type="match status" value="1"/>
</dbReference>
<dbReference type="AlphaFoldDB" id="A0A835FV21"/>
<accession>A0A835FV21</accession>
<dbReference type="PANTHER" id="PTHR47953">
    <property type="entry name" value="OS08G0105600 PROTEIN"/>
    <property type="match status" value="1"/>
</dbReference>
<dbReference type="GO" id="GO:0016705">
    <property type="term" value="F:oxidoreductase activity, acting on paired donors, with incorporation or reduction of molecular oxygen"/>
    <property type="evidence" value="ECO:0007669"/>
    <property type="project" value="InterPro"/>
</dbReference>
<keyword evidence="6 12" id="KW-0479">Metal-binding</keyword>
<dbReference type="Gene3D" id="1.10.630.10">
    <property type="entry name" value="Cytochrome P450"/>
    <property type="match status" value="1"/>
</dbReference>
<comment type="cofactor">
    <cofactor evidence="1 12">
        <name>heme</name>
        <dbReference type="ChEBI" id="CHEBI:30413"/>
    </cofactor>
</comment>
<evidence type="ECO:0008006" key="16">
    <source>
        <dbReference type="Google" id="ProtNLM"/>
    </source>
</evidence>
<organism evidence="14 15">
    <name type="scientific">Digitaria exilis</name>
    <dbReference type="NCBI Taxonomy" id="1010633"/>
    <lineage>
        <taxon>Eukaryota</taxon>
        <taxon>Viridiplantae</taxon>
        <taxon>Streptophyta</taxon>
        <taxon>Embryophyta</taxon>
        <taxon>Tracheophyta</taxon>
        <taxon>Spermatophyta</taxon>
        <taxon>Magnoliopsida</taxon>
        <taxon>Liliopsida</taxon>
        <taxon>Poales</taxon>
        <taxon>Poaceae</taxon>
        <taxon>PACMAD clade</taxon>
        <taxon>Panicoideae</taxon>
        <taxon>Panicodae</taxon>
        <taxon>Paniceae</taxon>
        <taxon>Anthephorinae</taxon>
        <taxon>Digitaria</taxon>
    </lineage>
</organism>
<evidence type="ECO:0000256" key="9">
    <source>
        <dbReference type="ARBA" id="ARBA00023004"/>
    </source>
</evidence>
<dbReference type="InterPro" id="IPR036396">
    <property type="entry name" value="Cyt_P450_sf"/>
</dbReference>
<keyword evidence="10 13" id="KW-0503">Monooxygenase</keyword>
<evidence type="ECO:0000256" key="4">
    <source>
        <dbReference type="ARBA" id="ARBA00022617"/>
    </source>
</evidence>
<name>A0A835FV21_9POAL</name>
<dbReference type="GO" id="GO:0016020">
    <property type="term" value="C:membrane"/>
    <property type="evidence" value="ECO:0007669"/>
    <property type="project" value="UniProtKB-SubCell"/>
</dbReference>
<gene>
    <name evidence="14" type="ORF">HU200_002919</name>
</gene>
<keyword evidence="7" id="KW-1133">Transmembrane helix</keyword>
<comment type="caution">
    <text evidence="14">The sequence shown here is derived from an EMBL/GenBank/DDBJ whole genome shotgun (WGS) entry which is preliminary data.</text>
</comment>
<dbReference type="PRINTS" id="PR00463">
    <property type="entry name" value="EP450I"/>
</dbReference>
<feature type="binding site" description="axial binding residue" evidence="12">
    <location>
        <position position="252"/>
    </location>
    <ligand>
        <name>heme</name>
        <dbReference type="ChEBI" id="CHEBI:30413"/>
    </ligand>
    <ligandPart>
        <name>Fe</name>
        <dbReference type="ChEBI" id="CHEBI:18248"/>
    </ligandPart>
</feature>
<comment type="subcellular location">
    <subcellularLocation>
        <location evidence="2">Membrane</location>
        <topology evidence="2">Single-pass membrane protein</topology>
    </subcellularLocation>
</comment>
<dbReference type="Proteomes" id="UP000636709">
    <property type="component" value="Unassembled WGS sequence"/>
</dbReference>
<keyword evidence="5" id="KW-0812">Transmembrane</keyword>
<keyword evidence="15" id="KW-1185">Reference proteome</keyword>
<dbReference type="InterPro" id="IPR052306">
    <property type="entry name" value="CYP450_71D"/>
</dbReference>
<keyword evidence="4 12" id="KW-0349">Heme</keyword>
<keyword evidence="11" id="KW-0472">Membrane</keyword>